<organism evidence="3 4">
    <name type="scientific">Denitrobaculum tricleocarpae</name>
    <dbReference type="NCBI Taxonomy" id="2591009"/>
    <lineage>
        <taxon>Bacteria</taxon>
        <taxon>Pseudomonadati</taxon>
        <taxon>Pseudomonadota</taxon>
        <taxon>Alphaproteobacteria</taxon>
        <taxon>Rhodospirillales</taxon>
        <taxon>Rhodospirillaceae</taxon>
        <taxon>Denitrobaculum</taxon>
    </lineage>
</organism>
<evidence type="ECO:0000259" key="2">
    <source>
        <dbReference type="Pfam" id="PF00582"/>
    </source>
</evidence>
<dbReference type="PANTHER" id="PTHR46268">
    <property type="entry name" value="STRESS RESPONSE PROTEIN NHAX"/>
    <property type="match status" value="1"/>
</dbReference>
<sequence>MVKRLLVGVAGTPAMAAKIKHTIDLAKLHDAEISILSVVDVARLSALGPVPLGAGKYAQDLREGRIAKSHKLDENAIAGFEAACGEAGIPVQVIRQEEDPMEAVTSTWRYHDLCILGARGWFDHGVVADPQNALLKLITGGVRPVFAVTNEIRPMRKALIAYNGSLESAKTMKQFVQMGLWPDIELHIVCAGKSKSGEEPAVLLEQAAAYCRAYGHAPVVDHIEGAAQDVLLSYAKAMEADIIVMGSSYRKMLLQKRFGKNALGMIKASEIPLFLSH</sequence>
<evidence type="ECO:0000313" key="4">
    <source>
        <dbReference type="Proteomes" id="UP000315252"/>
    </source>
</evidence>
<dbReference type="InterPro" id="IPR006016">
    <property type="entry name" value="UspA"/>
</dbReference>
<feature type="domain" description="UspA" evidence="2">
    <location>
        <begin position="199"/>
        <end position="274"/>
    </location>
</feature>
<evidence type="ECO:0000313" key="3">
    <source>
        <dbReference type="EMBL" id="TQV76118.1"/>
    </source>
</evidence>
<dbReference type="CDD" id="cd00293">
    <property type="entry name" value="USP-like"/>
    <property type="match status" value="2"/>
</dbReference>
<keyword evidence="4" id="KW-1185">Reference proteome</keyword>
<dbReference type="EMBL" id="VHSH01000008">
    <property type="protein sequence ID" value="TQV76118.1"/>
    <property type="molecule type" value="Genomic_DNA"/>
</dbReference>
<reference evidence="3 4" key="1">
    <citation type="submission" date="2019-06" db="EMBL/GenBank/DDBJ databases">
        <title>Whole genome sequence for Rhodospirillaceae sp. R148.</title>
        <authorList>
            <person name="Wang G."/>
        </authorList>
    </citation>
    <scope>NUCLEOTIDE SEQUENCE [LARGE SCALE GENOMIC DNA]</scope>
    <source>
        <strain evidence="3 4">R148</strain>
    </source>
</reference>
<evidence type="ECO:0000256" key="1">
    <source>
        <dbReference type="ARBA" id="ARBA00008791"/>
    </source>
</evidence>
<dbReference type="Gene3D" id="3.40.50.12370">
    <property type="match status" value="1"/>
</dbReference>
<gene>
    <name evidence="3" type="ORF">FKG95_20955</name>
</gene>
<dbReference type="SUPFAM" id="SSF52402">
    <property type="entry name" value="Adenine nucleotide alpha hydrolases-like"/>
    <property type="match status" value="2"/>
</dbReference>
<dbReference type="PANTHER" id="PTHR46268:SF15">
    <property type="entry name" value="UNIVERSAL STRESS PROTEIN HP_0031"/>
    <property type="match status" value="1"/>
</dbReference>
<dbReference type="Pfam" id="PF00582">
    <property type="entry name" value="Usp"/>
    <property type="match status" value="2"/>
</dbReference>
<accession>A0A545TFZ6</accession>
<protein>
    <recommendedName>
        <fullName evidence="2">UspA domain-containing protein</fullName>
    </recommendedName>
</protein>
<name>A0A545TFZ6_9PROT</name>
<dbReference type="Proteomes" id="UP000315252">
    <property type="component" value="Unassembled WGS sequence"/>
</dbReference>
<feature type="domain" description="UspA" evidence="2">
    <location>
        <begin position="1"/>
        <end position="120"/>
    </location>
</feature>
<comment type="caution">
    <text evidence="3">The sequence shown here is derived from an EMBL/GenBank/DDBJ whole genome shotgun (WGS) entry which is preliminary data.</text>
</comment>
<dbReference type="RefSeq" id="WP_142898381.1">
    <property type="nucleotide sequence ID" value="NZ_ML660059.1"/>
</dbReference>
<dbReference type="AlphaFoldDB" id="A0A545TFZ6"/>
<comment type="similarity">
    <text evidence="1">Belongs to the universal stress protein A family.</text>
</comment>
<proteinExistence type="inferred from homology"/>
<dbReference type="OrthoDB" id="4427992at2"/>